<reference evidence="2" key="1">
    <citation type="submission" date="2018-05" db="EMBL/GenBank/DDBJ databases">
        <authorList>
            <person name="Li X."/>
        </authorList>
    </citation>
    <scope>NUCLEOTIDE SEQUENCE [LARGE SCALE GENOMIC DNA]</scope>
    <source>
        <strain evidence="2">HKS-05</strain>
    </source>
</reference>
<dbReference type="RefSeq" id="WP_111455762.1">
    <property type="nucleotide sequence ID" value="NZ_QFYP01000001.1"/>
</dbReference>
<evidence type="ECO:0000313" key="1">
    <source>
        <dbReference type="EMBL" id="RAK58486.1"/>
    </source>
</evidence>
<gene>
    <name evidence="1" type="ORF">DJ021_01065</name>
</gene>
<proteinExistence type="predicted"/>
<keyword evidence="2" id="KW-1185">Reference proteome</keyword>
<accession>A0A328AXR3</accession>
<organism evidence="1 2">
    <name type="scientific">Phenylobacterium hankyongense</name>
    <dbReference type="NCBI Taxonomy" id="1813876"/>
    <lineage>
        <taxon>Bacteria</taxon>
        <taxon>Pseudomonadati</taxon>
        <taxon>Pseudomonadota</taxon>
        <taxon>Alphaproteobacteria</taxon>
        <taxon>Caulobacterales</taxon>
        <taxon>Caulobacteraceae</taxon>
        <taxon>Phenylobacterium</taxon>
    </lineage>
</organism>
<sequence length="319" mass="34760">MTEPSPSPDARIAGRYCVAYVLGQVRVGRAGRPFLDGLILLAIVQANIAHIDRDPELSRVYGPYDQPPPDELRRPVSVSAIAHSLRLPYETVRRRIALLARQDACAITARGVYVPTAALTTPEHRMVAEATYRNVRDLYLRLRDLGVLRDAPSSISAAAAALLDGPVPVRAVVRISADYFLRVIELLTLHIGDLTSGLILLDIVHANTEHLSEEDRAPGGVGPYIPDERRLPTPVATVAARLGLPEETARRHVTQLIKGGHCVRVSGGLVLLAENLARPPWPQLIQDNLGHVNRMFAALAPHGLLSLWESEPRRLSGAA</sequence>
<comment type="caution">
    <text evidence="1">The sequence shown here is derived from an EMBL/GenBank/DDBJ whole genome shotgun (WGS) entry which is preliminary data.</text>
</comment>
<dbReference type="Proteomes" id="UP000249842">
    <property type="component" value="Unassembled WGS sequence"/>
</dbReference>
<dbReference type="EMBL" id="QFYP01000001">
    <property type="protein sequence ID" value="RAK58486.1"/>
    <property type="molecule type" value="Genomic_DNA"/>
</dbReference>
<evidence type="ECO:0000313" key="2">
    <source>
        <dbReference type="Proteomes" id="UP000249842"/>
    </source>
</evidence>
<dbReference type="OrthoDB" id="7549698at2"/>
<dbReference type="AlphaFoldDB" id="A0A328AXR3"/>
<name>A0A328AXR3_9CAUL</name>
<protein>
    <submittedName>
        <fullName evidence="1">Uncharacterized protein</fullName>
    </submittedName>
</protein>